<gene>
    <name evidence="2" type="ORF">S01H1_31446</name>
</gene>
<evidence type="ECO:0000256" key="1">
    <source>
        <dbReference type="SAM" id="MobiDB-lite"/>
    </source>
</evidence>
<feature type="compositionally biased region" description="Acidic residues" evidence="1">
    <location>
        <begin position="33"/>
        <end position="46"/>
    </location>
</feature>
<name>X0TAI0_9ZZZZ</name>
<organism evidence="2">
    <name type="scientific">marine sediment metagenome</name>
    <dbReference type="NCBI Taxonomy" id="412755"/>
    <lineage>
        <taxon>unclassified sequences</taxon>
        <taxon>metagenomes</taxon>
        <taxon>ecological metagenomes</taxon>
    </lineage>
</organism>
<proteinExistence type="predicted"/>
<protein>
    <submittedName>
        <fullName evidence="2">Uncharacterized protein</fullName>
    </submittedName>
</protein>
<reference evidence="2" key="1">
    <citation type="journal article" date="2014" name="Front. Microbiol.">
        <title>High frequency of phylogenetically diverse reductive dehalogenase-homologous genes in deep subseafloor sedimentary metagenomes.</title>
        <authorList>
            <person name="Kawai M."/>
            <person name="Futagami T."/>
            <person name="Toyoda A."/>
            <person name="Takaki Y."/>
            <person name="Nishi S."/>
            <person name="Hori S."/>
            <person name="Arai W."/>
            <person name="Tsubouchi T."/>
            <person name="Morono Y."/>
            <person name="Uchiyama I."/>
            <person name="Ito T."/>
            <person name="Fujiyama A."/>
            <person name="Inagaki F."/>
            <person name="Takami H."/>
        </authorList>
    </citation>
    <scope>NUCLEOTIDE SEQUENCE</scope>
    <source>
        <strain evidence="2">Expedition CK06-06</strain>
    </source>
</reference>
<comment type="caution">
    <text evidence="2">The sequence shown here is derived from an EMBL/GenBank/DDBJ whole genome shotgun (WGS) entry which is preliminary data.</text>
</comment>
<dbReference type="EMBL" id="BARS01019401">
    <property type="protein sequence ID" value="GAF90483.1"/>
    <property type="molecule type" value="Genomic_DNA"/>
</dbReference>
<feature type="region of interest" description="Disordered" evidence="1">
    <location>
        <begin position="24"/>
        <end position="54"/>
    </location>
</feature>
<accession>X0TAI0</accession>
<feature type="non-terminal residue" evidence="2">
    <location>
        <position position="264"/>
    </location>
</feature>
<sequence>MLNAYIKKLDEEIFTERPIFTPDIFGGKSDQGDGMDEDQPLDEAEDLPTNNAIEPKPEVEDISEEWDLERWDNLLLRMFDTARTHSYCVVELYNKAPYWKVFCDREIEEIMYDKQGQPIGCHLVYTMELPKSKGIFINYEYDVKFWQETNKEVDGTALFVPFGVPKGNRLGEFDIENLWSFAVDIRYINLDITNNSAKTSGFYHLVYGDALKAGDSQKIVDVMDIIGSNRAIGAKESALQRIDAIHPEQAQFSIEALLAKLKLF</sequence>
<dbReference type="AlphaFoldDB" id="X0TAI0"/>
<evidence type="ECO:0000313" key="2">
    <source>
        <dbReference type="EMBL" id="GAF90483.1"/>
    </source>
</evidence>